<dbReference type="VEuPathDB" id="FungiDB:ASPFODRAFT_459873"/>
<name>A0A1M3T0P3_ASPLC</name>
<dbReference type="AlphaFoldDB" id="A0A1M3T0P3"/>
<proteinExistence type="predicted"/>
<dbReference type="EMBL" id="KV878256">
    <property type="protein sequence ID" value="OJZ80313.1"/>
    <property type="molecule type" value="Genomic_DNA"/>
</dbReference>
<organism evidence="2 3">
    <name type="scientific">Aspergillus luchuensis (strain CBS 106.47)</name>
    <dbReference type="NCBI Taxonomy" id="1137211"/>
    <lineage>
        <taxon>Eukaryota</taxon>
        <taxon>Fungi</taxon>
        <taxon>Dikarya</taxon>
        <taxon>Ascomycota</taxon>
        <taxon>Pezizomycotina</taxon>
        <taxon>Eurotiomycetes</taxon>
        <taxon>Eurotiomycetidae</taxon>
        <taxon>Eurotiales</taxon>
        <taxon>Aspergillaceae</taxon>
        <taxon>Aspergillus</taxon>
        <taxon>Aspergillus subgen. Circumdati</taxon>
    </lineage>
</organism>
<keyword evidence="1" id="KW-1133">Transmembrane helix</keyword>
<reference evidence="3" key="1">
    <citation type="journal article" date="2017" name="Genome Biol.">
        <title>Comparative genomics reveals high biological diversity and specific adaptations in the industrially and medically important fungal genus Aspergillus.</title>
        <authorList>
            <person name="de Vries R.P."/>
            <person name="Riley R."/>
            <person name="Wiebenga A."/>
            <person name="Aguilar-Osorio G."/>
            <person name="Amillis S."/>
            <person name="Uchima C.A."/>
            <person name="Anderluh G."/>
            <person name="Asadollahi M."/>
            <person name="Askin M."/>
            <person name="Barry K."/>
            <person name="Battaglia E."/>
            <person name="Bayram O."/>
            <person name="Benocci T."/>
            <person name="Braus-Stromeyer S.A."/>
            <person name="Caldana C."/>
            <person name="Canovas D."/>
            <person name="Cerqueira G.C."/>
            <person name="Chen F."/>
            <person name="Chen W."/>
            <person name="Choi C."/>
            <person name="Clum A."/>
            <person name="Dos Santos R.A."/>
            <person name="Damasio A.R."/>
            <person name="Diallinas G."/>
            <person name="Emri T."/>
            <person name="Fekete E."/>
            <person name="Flipphi M."/>
            <person name="Freyberg S."/>
            <person name="Gallo A."/>
            <person name="Gournas C."/>
            <person name="Habgood R."/>
            <person name="Hainaut M."/>
            <person name="Harispe M.L."/>
            <person name="Henrissat B."/>
            <person name="Hilden K.S."/>
            <person name="Hope R."/>
            <person name="Hossain A."/>
            <person name="Karabika E."/>
            <person name="Karaffa L."/>
            <person name="Karanyi Z."/>
            <person name="Krasevec N."/>
            <person name="Kuo A."/>
            <person name="Kusch H."/>
            <person name="LaButti K."/>
            <person name="Lagendijk E.L."/>
            <person name="Lapidus A."/>
            <person name="Levasseur A."/>
            <person name="Lindquist E."/>
            <person name="Lipzen A."/>
            <person name="Logrieco A.F."/>
            <person name="MacCabe A."/>
            <person name="Maekelae M.R."/>
            <person name="Malavazi I."/>
            <person name="Melin P."/>
            <person name="Meyer V."/>
            <person name="Mielnichuk N."/>
            <person name="Miskei M."/>
            <person name="Molnar A.P."/>
            <person name="Mule G."/>
            <person name="Ngan C.Y."/>
            <person name="Orejas M."/>
            <person name="Orosz E."/>
            <person name="Ouedraogo J.P."/>
            <person name="Overkamp K.M."/>
            <person name="Park H.-S."/>
            <person name="Perrone G."/>
            <person name="Piumi F."/>
            <person name="Punt P.J."/>
            <person name="Ram A.F."/>
            <person name="Ramon A."/>
            <person name="Rauscher S."/>
            <person name="Record E."/>
            <person name="Riano-Pachon D.M."/>
            <person name="Robert V."/>
            <person name="Roehrig J."/>
            <person name="Ruller R."/>
            <person name="Salamov A."/>
            <person name="Salih N.S."/>
            <person name="Samson R.A."/>
            <person name="Sandor E."/>
            <person name="Sanguinetti M."/>
            <person name="Schuetze T."/>
            <person name="Sepcic K."/>
            <person name="Shelest E."/>
            <person name="Sherlock G."/>
            <person name="Sophianopoulou V."/>
            <person name="Squina F.M."/>
            <person name="Sun H."/>
            <person name="Susca A."/>
            <person name="Todd R.B."/>
            <person name="Tsang A."/>
            <person name="Unkles S.E."/>
            <person name="van de Wiele N."/>
            <person name="van Rossen-Uffink D."/>
            <person name="Oliveira J.V."/>
            <person name="Vesth T.C."/>
            <person name="Visser J."/>
            <person name="Yu J.-H."/>
            <person name="Zhou M."/>
            <person name="Andersen M.R."/>
            <person name="Archer D.B."/>
            <person name="Baker S.E."/>
            <person name="Benoit I."/>
            <person name="Brakhage A.A."/>
            <person name="Braus G.H."/>
            <person name="Fischer R."/>
            <person name="Frisvad J.C."/>
            <person name="Goldman G.H."/>
            <person name="Houbraken J."/>
            <person name="Oakley B."/>
            <person name="Pocsi I."/>
            <person name="Scazzocchio C."/>
            <person name="Seiboth B."/>
            <person name="vanKuyk P.A."/>
            <person name="Wortman J."/>
            <person name="Dyer P.S."/>
            <person name="Grigoriev I.V."/>
        </authorList>
    </citation>
    <scope>NUCLEOTIDE SEQUENCE [LARGE SCALE GENOMIC DNA]</scope>
    <source>
        <strain evidence="3">CBS 106.47</strain>
    </source>
</reference>
<feature type="transmembrane region" description="Helical" evidence="1">
    <location>
        <begin position="34"/>
        <end position="59"/>
    </location>
</feature>
<evidence type="ECO:0000313" key="3">
    <source>
        <dbReference type="Proteomes" id="UP000184063"/>
    </source>
</evidence>
<evidence type="ECO:0000256" key="1">
    <source>
        <dbReference type="SAM" id="Phobius"/>
    </source>
</evidence>
<dbReference type="Proteomes" id="UP000184063">
    <property type="component" value="Unassembled WGS sequence"/>
</dbReference>
<accession>A0A1M3T0P3</accession>
<protein>
    <submittedName>
        <fullName evidence="2">Uncharacterized protein</fullName>
    </submittedName>
</protein>
<evidence type="ECO:0000313" key="2">
    <source>
        <dbReference type="EMBL" id="OJZ80313.1"/>
    </source>
</evidence>
<gene>
    <name evidence="2" type="ORF">ASPFODRAFT_459873</name>
</gene>
<keyword evidence="1" id="KW-0472">Membrane</keyword>
<sequence>MNVLWIDILLIISFSTLKPPIQTTIIGTSPAEYFFIRICILFLHNIAPISTLYCIQLLLAQFFHLPTYVEIIPYLVQIWLTAEAIFFTAVSIPIKYALDRSPFYHRYISTACREQLFESCHTNVQIWRDILAGGLWSQRLNISDAIT</sequence>
<feature type="transmembrane region" description="Helical" evidence="1">
    <location>
        <begin position="71"/>
        <end position="98"/>
    </location>
</feature>
<keyword evidence="1" id="KW-0812">Transmembrane</keyword>